<accession>A0AAD7H7P6</accession>
<organism evidence="2 3">
    <name type="scientific">Mycena metata</name>
    <dbReference type="NCBI Taxonomy" id="1033252"/>
    <lineage>
        <taxon>Eukaryota</taxon>
        <taxon>Fungi</taxon>
        <taxon>Dikarya</taxon>
        <taxon>Basidiomycota</taxon>
        <taxon>Agaricomycotina</taxon>
        <taxon>Agaricomycetes</taxon>
        <taxon>Agaricomycetidae</taxon>
        <taxon>Agaricales</taxon>
        <taxon>Marasmiineae</taxon>
        <taxon>Mycenaceae</taxon>
        <taxon>Mycena</taxon>
    </lineage>
</organism>
<evidence type="ECO:0000256" key="1">
    <source>
        <dbReference type="SAM" id="MobiDB-lite"/>
    </source>
</evidence>
<comment type="caution">
    <text evidence="2">The sequence shown here is derived from an EMBL/GenBank/DDBJ whole genome shotgun (WGS) entry which is preliminary data.</text>
</comment>
<feature type="compositionally biased region" description="Basic and acidic residues" evidence="1">
    <location>
        <begin position="130"/>
        <end position="155"/>
    </location>
</feature>
<proteinExistence type="predicted"/>
<dbReference type="Proteomes" id="UP001215598">
    <property type="component" value="Unassembled WGS sequence"/>
</dbReference>
<gene>
    <name evidence="2" type="ORF">B0H16DRAFT_523934</name>
</gene>
<feature type="region of interest" description="Disordered" evidence="1">
    <location>
        <begin position="82"/>
        <end position="159"/>
    </location>
</feature>
<evidence type="ECO:0000313" key="3">
    <source>
        <dbReference type="Proteomes" id="UP001215598"/>
    </source>
</evidence>
<protein>
    <submittedName>
        <fullName evidence="2">Uncharacterized protein</fullName>
    </submittedName>
</protein>
<dbReference type="EMBL" id="JARKIB010000325">
    <property type="protein sequence ID" value="KAJ7714449.1"/>
    <property type="molecule type" value="Genomic_DNA"/>
</dbReference>
<dbReference type="AlphaFoldDB" id="A0AAD7H7P6"/>
<name>A0AAD7H7P6_9AGAR</name>
<keyword evidence="3" id="KW-1185">Reference proteome</keyword>
<sequence length="177" mass="18937">MWVKVEVRVKREPVEAAIGLGLSGLGLGSGVPVSLSLIHSIPSVFHHSRHSYFLHSPPIPYPLGRLRAPLFVSSRVRVPSRLPPPSLPHPNSYLLSQVNPTQAPRRGTRARPPDPSNIAPPGGDDGGDDSSGRDGGRERKGNKEGTAERGERGDIATEGCVLKSQILLAEICTPRGQ</sequence>
<evidence type="ECO:0000313" key="2">
    <source>
        <dbReference type="EMBL" id="KAJ7714449.1"/>
    </source>
</evidence>
<reference evidence="2" key="1">
    <citation type="submission" date="2023-03" db="EMBL/GenBank/DDBJ databases">
        <title>Massive genome expansion in bonnet fungi (Mycena s.s.) driven by repeated elements and novel gene families across ecological guilds.</title>
        <authorList>
            <consortium name="Lawrence Berkeley National Laboratory"/>
            <person name="Harder C.B."/>
            <person name="Miyauchi S."/>
            <person name="Viragh M."/>
            <person name="Kuo A."/>
            <person name="Thoen E."/>
            <person name="Andreopoulos B."/>
            <person name="Lu D."/>
            <person name="Skrede I."/>
            <person name="Drula E."/>
            <person name="Henrissat B."/>
            <person name="Morin E."/>
            <person name="Kohler A."/>
            <person name="Barry K."/>
            <person name="LaButti K."/>
            <person name="Morin E."/>
            <person name="Salamov A."/>
            <person name="Lipzen A."/>
            <person name="Mereny Z."/>
            <person name="Hegedus B."/>
            <person name="Baldrian P."/>
            <person name="Stursova M."/>
            <person name="Weitz H."/>
            <person name="Taylor A."/>
            <person name="Grigoriev I.V."/>
            <person name="Nagy L.G."/>
            <person name="Martin F."/>
            <person name="Kauserud H."/>
        </authorList>
    </citation>
    <scope>NUCLEOTIDE SEQUENCE</scope>
    <source>
        <strain evidence="2">CBHHK182m</strain>
    </source>
</reference>